<sequence>MEPKPVGVCLEPRLRGPRTDEHEIALDVDLGVICAVAASSTPTSPQRISQEILSRVRTAHLPTRHADGPWFYSGRRADAATNRTAPGSEATASTDWLTRVSTGVDGNGSRLVDVATGSSRHA</sequence>
<accession>A0A543AWG9</accession>
<feature type="region of interest" description="Disordered" evidence="1">
    <location>
        <begin position="81"/>
        <end position="122"/>
    </location>
</feature>
<comment type="caution">
    <text evidence="2">The sequence shown here is derived from an EMBL/GenBank/DDBJ whole genome shotgun (WGS) entry which is preliminary data.</text>
</comment>
<proteinExistence type="predicted"/>
<dbReference type="AlphaFoldDB" id="A0A543AWG9"/>
<keyword evidence="3" id="KW-1185">Reference proteome</keyword>
<evidence type="ECO:0000256" key="1">
    <source>
        <dbReference type="SAM" id="MobiDB-lite"/>
    </source>
</evidence>
<evidence type="ECO:0000313" key="3">
    <source>
        <dbReference type="Proteomes" id="UP000317043"/>
    </source>
</evidence>
<dbReference type="EMBL" id="VFOW01000001">
    <property type="protein sequence ID" value="TQL76925.1"/>
    <property type="molecule type" value="Genomic_DNA"/>
</dbReference>
<name>A0A543AWG9_9ACTN</name>
<organism evidence="2 3">
    <name type="scientific">Stackebrandtia endophytica</name>
    <dbReference type="NCBI Taxonomy" id="1496996"/>
    <lineage>
        <taxon>Bacteria</taxon>
        <taxon>Bacillati</taxon>
        <taxon>Actinomycetota</taxon>
        <taxon>Actinomycetes</taxon>
        <taxon>Glycomycetales</taxon>
        <taxon>Glycomycetaceae</taxon>
        <taxon>Stackebrandtia</taxon>
    </lineage>
</organism>
<dbReference type="Proteomes" id="UP000317043">
    <property type="component" value="Unassembled WGS sequence"/>
</dbReference>
<dbReference type="InParanoid" id="A0A543AWG9"/>
<evidence type="ECO:0000313" key="2">
    <source>
        <dbReference type="EMBL" id="TQL76925.1"/>
    </source>
</evidence>
<protein>
    <submittedName>
        <fullName evidence="2">Uncharacterized protein</fullName>
    </submittedName>
</protein>
<feature type="compositionally biased region" description="Polar residues" evidence="1">
    <location>
        <begin position="81"/>
        <end position="101"/>
    </location>
</feature>
<reference evidence="2 3" key="1">
    <citation type="submission" date="2019-06" db="EMBL/GenBank/DDBJ databases">
        <title>Sequencing the genomes of 1000 actinobacteria strains.</title>
        <authorList>
            <person name="Klenk H.-P."/>
        </authorList>
    </citation>
    <scope>NUCLEOTIDE SEQUENCE [LARGE SCALE GENOMIC DNA]</scope>
    <source>
        <strain evidence="2 3">DSM 45928</strain>
    </source>
</reference>
<gene>
    <name evidence="2" type="ORF">FB566_2469</name>
</gene>